<evidence type="ECO:0000256" key="4">
    <source>
        <dbReference type="ARBA" id="ARBA00023136"/>
    </source>
</evidence>
<evidence type="ECO:0000256" key="3">
    <source>
        <dbReference type="ARBA" id="ARBA00022989"/>
    </source>
</evidence>
<dbReference type="PIRSF" id="PIRSF031578">
    <property type="entry name" value="Uncharacterised_Vanz_RDD-cont"/>
    <property type="match status" value="1"/>
</dbReference>
<dbReference type="InterPro" id="IPR053150">
    <property type="entry name" value="Teicoplanin_resist-assoc"/>
</dbReference>
<reference evidence="8 9" key="1">
    <citation type="submission" date="2021-11" db="EMBL/GenBank/DDBJ databases">
        <authorList>
            <person name="Depoorter E."/>
        </authorList>
    </citation>
    <scope>NUCLEOTIDE SEQUENCE [LARGE SCALE GENOMIC DNA]</scope>
    <source>
        <strain evidence="8 9">LMG 24289</strain>
    </source>
</reference>
<keyword evidence="4 5" id="KW-0472">Membrane</keyword>
<dbReference type="InterPro" id="IPR010432">
    <property type="entry name" value="RDD"/>
</dbReference>
<evidence type="ECO:0000256" key="1">
    <source>
        <dbReference type="ARBA" id="ARBA00004141"/>
    </source>
</evidence>
<sequence length="371" mass="42834">MSAYTIPIITAVFLFPILAALAVLPYSIIQYRRFGAISKLKVVVLFSFSFYLLCAYFLIILPLPPRSVVAQLTTPRYNLMPLTALRLFLHQTVLRLDNPHTYLPALMQDVFLQQFFNLLLTLPFGVYLRYIWKRKWYQVLLASFSLSLFFELTQLSGLYFIYPRPYRLFDVDDLILNTTGGMLGFWIAPIFTKFIPSIEQLNADAVANRFEVSFWRRLVGLAVDMIIFNSIFIALYEWQSAIAVDNYWYYLIGVVLYFVLIPTILKGQTIGKHLVKIRIVNQAEQPANFGQLLVRQGLLFGLVIGNWMYLSPQLLRWFVADEGKHLNAYMTVLALAAIFTLICVGNMGLVLINHRIPMFYDRIAKTHEIGH</sequence>
<dbReference type="EMBL" id="CAKKNS010000004">
    <property type="protein sequence ID" value="CAH0416842.1"/>
    <property type="molecule type" value="Genomic_DNA"/>
</dbReference>
<comment type="caution">
    <text evidence="8">The sequence shown here is derived from an EMBL/GenBank/DDBJ whole genome shotgun (WGS) entry which is preliminary data.</text>
</comment>
<evidence type="ECO:0008006" key="10">
    <source>
        <dbReference type="Google" id="ProtNLM"/>
    </source>
</evidence>
<comment type="subcellular location">
    <subcellularLocation>
        <location evidence="1">Membrane</location>
        <topology evidence="1">Multi-pass membrane protein</topology>
    </subcellularLocation>
</comment>
<evidence type="ECO:0000259" key="6">
    <source>
        <dbReference type="Pfam" id="PF04892"/>
    </source>
</evidence>
<feature type="transmembrane region" description="Helical" evidence="5">
    <location>
        <begin position="40"/>
        <end position="63"/>
    </location>
</feature>
<feature type="transmembrane region" description="Helical" evidence="5">
    <location>
        <begin position="214"/>
        <end position="235"/>
    </location>
</feature>
<dbReference type="Pfam" id="PF04892">
    <property type="entry name" value="VanZ"/>
    <property type="match status" value="1"/>
</dbReference>
<proteinExistence type="predicted"/>
<keyword evidence="9" id="KW-1185">Reference proteome</keyword>
<feature type="transmembrane region" description="Helical" evidence="5">
    <location>
        <begin position="329"/>
        <end position="352"/>
    </location>
</feature>
<evidence type="ECO:0000256" key="5">
    <source>
        <dbReference type="SAM" id="Phobius"/>
    </source>
</evidence>
<evidence type="ECO:0000313" key="9">
    <source>
        <dbReference type="Proteomes" id="UP000789707"/>
    </source>
</evidence>
<feature type="transmembrane region" description="Helical" evidence="5">
    <location>
        <begin position="111"/>
        <end position="132"/>
    </location>
</feature>
<dbReference type="Proteomes" id="UP000789707">
    <property type="component" value="Unassembled WGS sequence"/>
</dbReference>
<dbReference type="PANTHER" id="PTHR36834:SF1">
    <property type="entry name" value="INTEGRAL MEMBRANE PROTEIN"/>
    <property type="match status" value="1"/>
</dbReference>
<dbReference type="RefSeq" id="WP_230096879.1">
    <property type="nucleotide sequence ID" value="NZ_CAKKNS010000004.1"/>
</dbReference>
<dbReference type="PANTHER" id="PTHR36834">
    <property type="entry name" value="MEMBRANE PROTEIN-RELATED"/>
    <property type="match status" value="1"/>
</dbReference>
<feature type="transmembrane region" description="Helical" evidence="5">
    <location>
        <begin position="286"/>
        <end position="309"/>
    </location>
</feature>
<dbReference type="InterPro" id="IPR021192">
    <property type="entry name" value="UCP031578_Vanz/RDD"/>
</dbReference>
<feature type="domain" description="VanZ-like" evidence="6">
    <location>
        <begin position="48"/>
        <end position="191"/>
    </location>
</feature>
<evidence type="ECO:0000259" key="7">
    <source>
        <dbReference type="Pfam" id="PF06271"/>
    </source>
</evidence>
<evidence type="ECO:0000256" key="2">
    <source>
        <dbReference type="ARBA" id="ARBA00022692"/>
    </source>
</evidence>
<keyword evidence="2 5" id="KW-0812">Transmembrane</keyword>
<evidence type="ECO:0000313" key="8">
    <source>
        <dbReference type="EMBL" id="CAH0416842.1"/>
    </source>
</evidence>
<feature type="transmembrane region" description="Helical" evidence="5">
    <location>
        <begin position="6"/>
        <end position="28"/>
    </location>
</feature>
<accession>A0ABM8Z687</accession>
<keyword evidence="3 5" id="KW-1133">Transmembrane helix</keyword>
<dbReference type="Pfam" id="PF06271">
    <property type="entry name" value="RDD"/>
    <property type="match status" value="1"/>
</dbReference>
<protein>
    <recommendedName>
        <fullName evidence="10">VanZ family protein</fullName>
    </recommendedName>
</protein>
<feature type="domain" description="RDD" evidence="7">
    <location>
        <begin position="213"/>
        <end position="365"/>
    </location>
</feature>
<dbReference type="InterPro" id="IPR006976">
    <property type="entry name" value="VanZ-like"/>
</dbReference>
<feature type="transmembrane region" description="Helical" evidence="5">
    <location>
        <begin position="174"/>
        <end position="194"/>
    </location>
</feature>
<gene>
    <name evidence="8" type="ORF">WFA24289_01155</name>
</gene>
<feature type="transmembrane region" description="Helical" evidence="5">
    <location>
        <begin position="139"/>
        <end position="162"/>
    </location>
</feature>
<organism evidence="8 9">
    <name type="scientific">Periweissella fabaria</name>
    <dbReference type="NCBI Taxonomy" id="546157"/>
    <lineage>
        <taxon>Bacteria</taxon>
        <taxon>Bacillati</taxon>
        <taxon>Bacillota</taxon>
        <taxon>Bacilli</taxon>
        <taxon>Lactobacillales</taxon>
        <taxon>Lactobacillaceae</taxon>
        <taxon>Periweissella</taxon>
    </lineage>
</organism>
<feature type="transmembrane region" description="Helical" evidence="5">
    <location>
        <begin position="247"/>
        <end position="265"/>
    </location>
</feature>
<name>A0ABM8Z687_9LACO</name>